<organism evidence="3 4">
    <name type="scientific">Echria macrotheca</name>
    <dbReference type="NCBI Taxonomy" id="438768"/>
    <lineage>
        <taxon>Eukaryota</taxon>
        <taxon>Fungi</taxon>
        <taxon>Dikarya</taxon>
        <taxon>Ascomycota</taxon>
        <taxon>Pezizomycotina</taxon>
        <taxon>Sordariomycetes</taxon>
        <taxon>Sordariomycetidae</taxon>
        <taxon>Sordariales</taxon>
        <taxon>Schizotheciaceae</taxon>
        <taxon>Echria</taxon>
    </lineage>
</organism>
<keyword evidence="3" id="KW-0418">Kinase</keyword>
<dbReference type="PANTHER" id="PTHR15243">
    <property type="entry name" value="SERINE/THREONINE-PROTEIN KINASE 19"/>
    <property type="match status" value="1"/>
</dbReference>
<name>A0AAJ0BCZ6_9PEZI</name>
<feature type="compositionally biased region" description="Polar residues" evidence="2">
    <location>
        <begin position="67"/>
        <end position="76"/>
    </location>
</feature>
<dbReference type="Proteomes" id="UP001239445">
    <property type="component" value="Unassembled WGS sequence"/>
</dbReference>
<evidence type="ECO:0000313" key="3">
    <source>
        <dbReference type="EMBL" id="KAK1754984.1"/>
    </source>
</evidence>
<gene>
    <name evidence="3" type="ORF">QBC47DRAFT_446698</name>
</gene>
<sequence length="442" mass="45848">MTLHSILGLGGGRVKKKKRTTSAPTNAWTSSLPRTKSSTSKQATTTKHGHQHGEDEDESEGESHQQLTPITTLPFTSSYPPPASSPSSSSSIAGGAAGTAAAELIRIHKQALRAMFDVLPERGIGLSQARIAALLAARDAIPPLSSAGMVRVALAGGPSAAERGVAALVRDGVFRRVILPSSASSSSVGGQEVLILAADLDSLVEKSGVLGEGVKGRFRAWLRENPSAQVLGEGEEELFGEGEIDELVRAGFLTALNEGRRGGEGLYARPAERHVLVSIETVSRAAAGSVDAVGGDGAVHGVGGTGRRRGVDDASGSSRSKGEVERFRVAVPGAGAWLKLVAAAMEYLAELLRRAGNRQRIMAEADLREKWDGAAAGAVAGSAAAVAKRARGEVVAVLPGRTRKWRDLNGLGFDWVLREAVGAGVVEVFETGSVGRGVRLVS</sequence>
<feature type="compositionally biased region" description="Low complexity" evidence="2">
    <location>
        <begin position="35"/>
        <end position="46"/>
    </location>
</feature>
<evidence type="ECO:0000256" key="1">
    <source>
        <dbReference type="ARBA" id="ARBA00093458"/>
    </source>
</evidence>
<dbReference type="GO" id="GO:0046579">
    <property type="term" value="P:positive regulation of Ras protein signal transduction"/>
    <property type="evidence" value="ECO:0007669"/>
    <property type="project" value="TreeGrafter"/>
</dbReference>
<reference evidence="3" key="1">
    <citation type="submission" date="2023-06" db="EMBL/GenBank/DDBJ databases">
        <title>Genome-scale phylogeny and comparative genomics of the fungal order Sordariales.</title>
        <authorList>
            <consortium name="Lawrence Berkeley National Laboratory"/>
            <person name="Hensen N."/>
            <person name="Bonometti L."/>
            <person name="Westerberg I."/>
            <person name="Brannstrom I.O."/>
            <person name="Guillou S."/>
            <person name="Cros-Aarteil S."/>
            <person name="Calhoun S."/>
            <person name="Haridas S."/>
            <person name="Kuo A."/>
            <person name="Mondo S."/>
            <person name="Pangilinan J."/>
            <person name="Riley R."/>
            <person name="Labutti K."/>
            <person name="Andreopoulos B."/>
            <person name="Lipzen A."/>
            <person name="Chen C."/>
            <person name="Yanf M."/>
            <person name="Daum C."/>
            <person name="Ng V."/>
            <person name="Clum A."/>
            <person name="Steindorff A."/>
            <person name="Ohm R."/>
            <person name="Martin F."/>
            <person name="Silar P."/>
            <person name="Natvig D."/>
            <person name="Lalanne C."/>
            <person name="Gautier V."/>
            <person name="Ament-Velasquez S.L."/>
            <person name="Kruys A."/>
            <person name="Hutchinson M.I."/>
            <person name="Powell A.J."/>
            <person name="Barry K."/>
            <person name="Miller A.N."/>
            <person name="Grigoriev I.V."/>
            <person name="Debuchy R."/>
            <person name="Gladieux P."/>
            <person name="Thoren M.H."/>
            <person name="Johannesson H."/>
        </authorList>
    </citation>
    <scope>NUCLEOTIDE SEQUENCE</scope>
    <source>
        <strain evidence="3">PSN4</strain>
    </source>
</reference>
<comment type="similarity">
    <text evidence="1">Belongs to the STK19 family.</text>
</comment>
<proteinExistence type="inferred from homology"/>
<dbReference type="AlphaFoldDB" id="A0AAJ0BCZ6"/>
<dbReference type="InterPro" id="IPR018865">
    <property type="entry name" value="STK19-like"/>
</dbReference>
<keyword evidence="4" id="KW-1185">Reference proteome</keyword>
<evidence type="ECO:0000313" key="4">
    <source>
        <dbReference type="Proteomes" id="UP001239445"/>
    </source>
</evidence>
<feature type="compositionally biased region" description="Low complexity" evidence="2">
    <location>
        <begin position="85"/>
        <end position="94"/>
    </location>
</feature>
<accession>A0AAJ0BCZ6</accession>
<dbReference type="EMBL" id="MU839834">
    <property type="protein sequence ID" value="KAK1754984.1"/>
    <property type="molecule type" value="Genomic_DNA"/>
</dbReference>
<dbReference type="PANTHER" id="PTHR15243:SF0">
    <property type="entry name" value="SERINE_THREONINE-PROTEIN KINASE 19"/>
    <property type="match status" value="1"/>
</dbReference>
<feature type="region of interest" description="Disordered" evidence="2">
    <location>
        <begin position="298"/>
        <end position="319"/>
    </location>
</feature>
<evidence type="ECO:0000256" key="2">
    <source>
        <dbReference type="SAM" id="MobiDB-lite"/>
    </source>
</evidence>
<feature type="compositionally biased region" description="Polar residues" evidence="2">
    <location>
        <begin position="21"/>
        <end position="34"/>
    </location>
</feature>
<keyword evidence="3" id="KW-0808">Transferase</keyword>
<feature type="region of interest" description="Disordered" evidence="2">
    <location>
        <begin position="1"/>
        <end position="94"/>
    </location>
</feature>
<protein>
    <submittedName>
        <fullName evidence="3">Serine-threonine protein kinase 19-domain-containing protein</fullName>
    </submittedName>
</protein>
<dbReference type="Pfam" id="PF10494">
    <property type="entry name" value="Stk19"/>
    <property type="match status" value="1"/>
</dbReference>
<dbReference type="GO" id="GO:0016301">
    <property type="term" value="F:kinase activity"/>
    <property type="evidence" value="ECO:0007669"/>
    <property type="project" value="UniProtKB-KW"/>
</dbReference>
<comment type="caution">
    <text evidence="3">The sequence shown here is derived from an EMBL/GenBank/DDBJ whole genome shotgun (WGS) entry which is preliminary data.</text>
</comment>